<dbReference type="AlphaFoldDB" id="A0ABD3A4L5"/>
<keyword evidence="2" id="KW-1185">Reference proteome</keyword>
<organism evidence="1 2">
    <name type="scientific">Cinchona calisaya</name>
    <dbReference type="NCBI Taxonomy" id="153742"/>
    <lineage>
        <taxon>Eukaryota</taxon>
        <taxon>Viridiplantae</taxon>
        <taxon>Streptophyta</taxon>
        <taxon>Embryophyta</taxon>
        <taxon>Tracheophyta</taxon>
        <taxon>Spermatophyta</taxon>
        <taxon>Magnoliopsida</taxon>
        <taxon>eudicotyledons</taxon>
        <taxon>Gunneridae</taxon>
        <taxon>Pentapetalae</taxon>
        <taxon>asterids</taxon>
        <taxon>lamiids</taxon>
        <taxon>Gentianales</taxon>
        <taxon>Rubiaceae</taxon>
        <taxon>Cinchonoideae</taxon>
        <taxon>Cinchoneae</taxon>
        <taxon>Cinchona</taxon>
    </lineage>
</organism>
<evidence type="ECO:0000313" key="1">
    <source>
        <dbReference type="EMBL" id="KAL3524658.1"/>
    </source>
</evidence>
<accession>A0ABD3A4L5</accession>
<name>A0ABD3A4L5_9GENT</name>
<sequence length="169" mass="19185">MDSFFNRKGNRRLKAIQVASKRTNARRPLQVDVVALSSPSQFALKAIEVSIPALCFVSNRESSTTKIRKDHRIRSSIKLLELLLVYIVVLEIVEGQLTERKMGMPQKRTMPCAFLYVRNSPRGSYSFHENLVQSRLAHSKPGSNSSMYFSSPYLFFTHSLALETDSSMP</sequence>
<gene>
    <name evidence="1" type="ORF">ACH5RR_013030</name>
</gene>
<comment type="caution">
    <text evidence="1">The sequence shown here is derived from an EMBL/GenBank/DDBJ whole genome shotgun (WGS) entry which is preliminary data.</text>
</comment>
<evidence type="ECO:0000313" key="2">
    <source>
        <dbReference type="Proteomes" id="UP001630127"/>
    </source>
</evidence>
<protein>
    <submittedName>
        <fullName evidence="1">Uncharacterized protein</fullName>
    </submittedName>
</protein>
<reference evidence="1 2" key="1">
    <citation type="submission" date="2024-11" db="EMBL/GenBank/DDBJ databases">
        <title>A near-complete genome assembly of Cinchona calisaya.</title>
        <authorList>
            <person name="Lian D.C."/>
            <person name="Zhao X.W."/>
            <person name="Wei L."/>
        </authorList>
    </citation>
    <scope>NUCLEOTIDE SEQUENCE [LARGE SCALE GENOMIC DNA]</scope>
    <source>
        <tissue evidence="1">Nenye</tissue>
    </source>
</reference>
<dbReference type="EMBL" id="JBJUIK010000006">
    <property type="protein sequence ID" value="KAL3524658.1"/>
    <property type="molecule type" value="Genomic_DNA"/>
</dbReference>
<dbReference type="Proteomes" id="UP001630127">
    <property type="component" value="Unassembled WGS sequence"/>
</dbReference>
<proteinExistence type="predicted"/>